<evidence type="ECO:0000256" key="5">
    <source>
        <dbReference type="ARBA" id="ARBA00011193"/>
    </source>
</evidence>
<dbReference type="UniPathway" id="UPA00053">
    <property type="reaction ID" value="UER00086"/>
</dbReference>
<dbReference type="InterPro" id="IPR036441">
    <property type="entry name" value="DHquinase_II_sf"/>
</dbReference>
<feature type="binding site" evidence="8 10">
    <location>
        <begin position="98"/>
        <end position="99"/>
    </location>
    <ligand>
        <name>substrate</name>
    </ligand>
</feature>
<dbReference type="PIRSF" id="PIRSF001399">
    <property type="entry name" value="DHquinase_II"/>
    <property type="match status" value="1"/>
</dbReference>
<evidence type="ECO:0000313" key="12">
    <source>
        <dbReference type="EMBL" id="PSL46583.1"/>
    </source>
</evidence>
<evidence type="ECO:0000256" key="4">
    <source>
        <dbReference type="ARBA" id="ARBA00011037"/>
    </source>
</evidence>
<dbReference type="EC" id="4.2.1.10" evidence="6 8"/>
<evidence type="ECO:0000256" key="9">
    <source>
        <dbReference type="PIRSR" id="PIRSR001399-1"/>
    </source>
</evidence>
<feature type="binding site" evidence="8 10">
    <location>
        <position position="84"/>
    </location>
    <ligand>
        <name>substrate</name>
    </ligand>
</feature>
<comment type="function">
    <text evidence="2 8">Catalyzes a trans-dehydration via an enolate intermediate.</text>
</comment>
<evidence type="ECO:0000256" key="10">
    <source>
        <dbReference type="PIRSR" id="PIRSR001399-2"/>
    </source>
</evidence>
<name>A0A2P8HK36_CHINA</name>
<feature type="site" description="Transition state stabilizer" evidence="8 11">
    <location>
        <position position="17"/>
    </location>
</feature>
<keyword evidence="8" id="KW-0028">Amino-acid biosynthesis</keyword>
<dbReference type="PANTHER" id="PTHR21272:SF3">
    <property type="entry name" value="CATABOLIC 3-DEHYDROQUINASE"/>
    <property type="match status" value="1"/>
</dbReference>
<dbReference type="PANTHER" id="PTHR21272">
    <property type="entry name" value="CATABOLIC 3-DEHYDROQUINASE"/>
    <property type="match status" value="1"/>
</dbReference>
<comment type="pathway">
    <text evidence="3 8">Metabolic intermediate biosynthesis; chorismate biosynthesis; chorismate from D-erythrose 4-phosphate and phosphoenolpyruvate: step 3/7.</text>
</comment>
<feature type="binding site" evidence="8 10">
    <location>
        <position position="108"/>
    </location>
    <ligand>
        <name>substrate</name>
    </ligand>
</feature>
<gene>
    <name evidence="8" type="primary">aroQ</name>
    <name evidence="12" type="ORF">CLV51_103564</name>
</gene>
<dbReference type="NCBIfam" id="TIGR01088">
    <property type="entry name" value="aroQ"/>
    <property type="match status" value="1"/>
</dbReference>
<comment type="similarity">
    <text evidence="4 8">Belongs to the type-II 3-dehydroquinase family.</text>
</comment>
<dbReference type="PROSITE" id="PS01029">
    <property type="entry name" value="DEHYDROQUINASE_II"/>
    <property type="match status" value="1"/>
</dbReference>
<dbReference type="GO" id="GO:0008652">
    <property type="term" value="P:amino acid biosynthetic process"/>
    <property type="evidence" value="ECO:0007669"/>
    <property type="project" value="UniProtKB-KW"/>
</dbReference>
<evidence type="ECO:0000256" key="1">
    <source>
        <dbReference type="ARBA" id="ARBA00001864"/>
    </source>
</evidence>
<dbReference type="SUPFAM" id="SSF52304">
    <property type="entry name" value="Type II 3-dehydroquinate dehydratase"/>
    <property type="match status" value="1"/>
</dbReference>
<comment type="catalytic activity">
    <reaction evidence="1 8">
        <text>3-dehydroquinate = 3-dehydroshikimate + H2O</text>
        <dbReference type="Rhea" id="RHEA:21096"/>
        <dbReference type="ChEBI" id="CHEBI:15377"/>
        <dbReference type="ChEBI" id="CHEBI:16630"/>
        <dbReference type="ChEBI" id="CHEBI:32364"/>
        <dbReference type="EC" id="4.2.1.10"/>
    </reaction>
</comment>
<dbReference type="EMBL" id="PYAW01000003">
    <property type="protein sequence ID" value="PSL46583.1"/>
    <property type="molecule type" value="Genomic_DNA"/>
</dbReference>
<dbReference type="NCBIfam" id="NF003805">
    <property type="entry name" value="PRK05395.1-2"/>
    <property type="match status" value="1"/>
</dbReference>
<keyword evidence="7 8" id="KW-0456">Lyase</keyword>
<evidence type="ECO:0000256" key="7">
    <source>
        <dbReference type="ARBA" id="ARBA00023239"/>
    </source>
</evidence>
<feature type="binding site" evidence="8 10">
    <location>
        <position position="77"/>
    </location>
    <ligand>
        <name>substrate</name>
    </ligand>
</feature>
<sequence>MQIAIINGPNLNLLGKRETGIYGSESFDHYFKSLQLQFPAVHFTYFQSNIEGELINYLHEVGFSYDGILLNAGAYTHTSIAIRDAIAGIKTPVMEIHISNIYAREEFRHISLIAPKCIGSICGLGLKGYQLGVEYFGMGDL</sequence>
<organism evidence="12 13">
    <name type="scientific">Chitinophaga niastensis</name>
    <dbReference type="NCBI Taxonomy" id="536980"/>
    <lineage>
        <taxon>Bacteria</taxon>
        <taxon>Pseudomonadati</taxon>
        <taxon>Bacteroidota</taxon>
        <taxon>Chitinophagia</taxon>
        <taxon>Chitinophagales</taxon>
        <taxon>Chitinophagaceae</taxon>
        <taxon>Chitinophaga</taxon>
    </lineage>
</organism>
<protein>
    <recommendedName>
        <fullName evidence="6 8">3-dehydroquinate dehydratase</fullName>
        <shortName evidence="8">3-dehydroquinase</shortName>
        <ecNumber evidence="6 8">4.2.1.10</ecNumber>
    </recommendedName>
    <alternativeName>
        <fullName evidence="8">Type II DHQase</fullName>
    </alternativeName>
</protein>
<dbReference type="Pfam" id="PF01220">
    <property type="entry name" value="DHquinase_II"/>
    <property type="match status" value="1"/>
</dbReference>
<reference evidence="12 13" key="1">
    <citation type="submission" date="2018-03" db="EMBL/GenBank/DDBJ databases">
        <title>Genomic Encyclopedia of Archaeal and Bacterial Type Strains, Phase II (KMG-II): from individual species to whole genera.</title>
        <authorList>
            <person name="Goeker M."/>
        </authorList>
    </citation>
    <scope>NUCLEOTIDE SEQUENCE [LARGE SCALE GENOMIC DNA]</scope>
    <source>
        <strain evidence="12 13">DSM 24859</strain>
    </source>
</reference>
<keyword evidence="8" id="KW-0057">Aromatic amino acid biosynthesis</keyword>
<evidence type="ECO:0000256" key="3">
    <source>
        <dbReference type="ARBA" id="ARBA00004902"/>
    </source>
</evidence>
<dbReference type="Proteomes" id="UP000240971">
    <property type="component" value="Unassembled WGS sequence"/>
</dbReference>
<dbReference type="InterPro" id="IPR001874">
    <property type="entry name" value="DHquinase_II"/>
</dbReference>
<dbReference type="HAMAP" id="MF_00169">
    <property type="entry name" value="AroQ"/>
    <property type="match status" value="1"/>
</dbReference>
<comment type="caution">
    <text evidence="12">The sequence shown here is derived from an EMBL/GenBank/DDBJ whole genome shotgun (WGS) entry which is preliminary data.</text>
</comment>
<dbReference type="OrthoDB" id="9790793at2"/>
<dbReference type="NCBIfam" id="NF003807">
    <property type="entry name" value="PRK05395.1-4"/>
    <property type="match status" value="1"/>
</dbReference>
<evidence type="ECO:0000256" key="2">
    <source>
        <dbReference type="ARBA" id="ARBA00003924"/>
    </source>
</evidence>
<feature type="binding site" evidence="8 10">
    <location>
        <position position="71"/>
    </location>
    <ligand>
        <name>substrate</name>
    </ligand>
</feature>
<evidence type="ECO:0000313" key="13">
    <source>
        <dbReference type="Proteomes" id="UP000240971"/>
    </source>
</evidence>
<evidence type="ECO:0000256" key="11">
    <source>
        <dbReference type="PIRSR" id="PIRSR001399-3"/>
    </source>
</evidence>
<evidence type="ECO:0000256" key="6">
    <source>
        <dbReference type="ARBA" id="ARBA00012060"/>
    </source>
</evidence>
<dbReference type="RefSeq" id="WP_106529355.1">
    <property type="nucleotide sequence ID" value="NZ_PYAW01000003.1"/>
</dbReference>
<feature type="active site" description="Proton donor" evidence="8 9">
    <location>
        <position position="97"/>
    </location>
</feature>
<accession>A0A2P8HK36</accession>
<dbReference type="GO" id="GO:0009073">
    <property type="term" value="P:aromatic amino acid family biosynthetic process"/>
    <property type="evidence" value="ECO:0007669"/>
    <property type="project" value="UniProtKB-KW"/>
</dbReference>
<dbReference type="GO" id="GO:0003855">
    <property type="term" value="F:3-dehydroquinate dehydratase activity"/>
    <property type="evidence" value="ECO:0007669"/>
    <property type="project" value="UniProtKB-UniRule"/>
</dbReference>
<keyword evidence="13" id="KW-1185">Reference proteome</keyword>
<feature type="active site" description="Proton acceptor" evidence="8 9">
    <location>
        <position position="22"/>
    </location>
</feature>
<dbReference type="GO" id="GO:0009423">
    <property type="term" value="P:chorismate biosynthetic process"/>
    <property type="evidence" value="ECO:0007669"/>
    <property type="project" value="UniProtKB-UniRule"/>
</dbReference>
<dbReference type="InterPro" id="IPR018509">
    <property type="entry name" value="DHquinase_II_CS"/>
</dbReference>
<evidence type="ECO:0000256" key="8">
    <source>
        <dbReference type="HAMAP-Rule" id="MF_00169"/>
    </source>
</evidence>
<dbReference type="GO" id="GO:0019631">
    <property type="term" value="P:quinate catabolic process"/>
    <property type="evidence" value="ECO:0007669"/>
    <property type="project" value="TreeGrafter"/>
</dbReference>
<dbReference type="Gene3D" id="3.40.50.9100">
    <property type="entry name" value="Dehydroquinase, class II"/>
    <property type="match status" value="1"/>
</dbReference>
<proteinExistence type="inferred from homology"/>
<comment type="subunit">
    <text evidence="5 8">Homododecamer.</text>
</comment>
<dbReference type="AlphaFoldDB" id="A0A2P8HK36"/>
<dbReference type="CDD" id="cd00466">
    <property type="entry name" value="DHQase_II"/>
    <property type="match status" value="1"/>
</dbReference>